<feature type="compositionally biased region" description="Basic and acidic residues" evidence="1">
    <location>
        <begin position="69"/>
        <end position="81"/>
    </location>
</feature>
<keyword evidence="3" id="KW-1185">Reference proteome</keyword>
<protein>
    <submittedName>
        <fullName evidence="2">Uncharacterized protein</fullName>
    </submittedName>
</protein>
<feature type="region of interest" description="Disordered" evidence="1">
    <location>
        <begin position="1"/>
        <end position="91"/>
    </location>
</feature>
<comment type="caution">
    <text evidence="2">The sequence shown here is derived from an EMBL/GenBank/DDBJ whole genome shotgun (WGS) entry which is preliminary data.</text>
</comment>
<accession>A0A4U0UA45</accession>
<dbReference type="AlphaFoldDB" id="A0A4U0UA45"/>
<dbReference type="Proteomes" id="UP000308549">
    <property type="component" value="Unassembled WGS sequence"/>
</dbReference>
<feature type="compositionally biased region" description="Polar residues" evidence="1">
    <location>
        <begin position="15"/>
        <end position="36"/>
    </location>
</feature>
<feature type="compositionally biased region" description="Gly residues" evidence="1">
    <location>
        <begin position="82"/>
        <end position="91"/>
    </location>
</feature>
<gene>
    <name evidence="2" type="ORF">B0A50_01300</name>
</gene>
<organism evidence="2 3">
    <name type="scientific">Salinomyces thailandicus</name>
    <dbReference type="NCBI Taxonomy" id="706561"/>
    <lineage>
        <taxon>Eukaryota</taxon>
        <taxon>Fungi</taxon>
        <taxon>Dikarya</taxon>
        <taxon>Ascomycota</taxon>
        <taxon>Pezizomycotina</taxon>
        <taxon>Dothideomycetes</taxon>
        <taxon>Dothideomycetidae</taxon>
        <taxon>Mycosphaerellales</taxon>
        <taxon>Teratosphaeriaceae</taxon>
        <taxon>Salinomyces</taxon>
    </lineage>
</organism>
<sequence>MSASSDPNRNADGTFKSNNQAGSTMADTAPVNTDMSSGLPADVDPSRNADGTFAAGSGKTNPDNFANKAKGDVQELAKEGGKASGGGQQHP</sequence>
<evidence type="ECO:0000313" key="3">
    <source>
        <dbReference type="Proteomes" id="UP000308549"/>
    </source>
</evidence>
<name>A0A4U0UA45_9PEZI</name>
<evidence type="ECO:0000313" key="2">
    <source>
        <dbReference type="EMBL" id="TKA32054.1"/>
    </source>
</evidence>
<evidence type="ECO:0000256" key="1">
    <source>
        <dbReference type="SAM" id="MobiDB-lite"/>
    </source>
</evidence>
<reference evidence="2 3" key="1">
    <citation type="submission" date="2017-03" db="EMBL/GenBank/DDBJ databases">
        <title>Genomes of endolithic fungi from Antarctica.</title>
        <authorList>
            <person name="Coleine C."/>
            <person name="Masonjones S."/>
            <person name="Stajich J.E."/>
        </authorList>
    </citation>
    <scope>NUCLEOTIDE SEQUENCE [LARGE SCALE GENOMIC DNA]</scope>
    <source>
        <strain evidence="2 3">CCFEE 6315</strain>
    </source>
</reference>
<dbReference type="OrthoDB" id="2137750at2759"/>
<proteinExistence type="predicted"/>
<dbReference type="EMBL" id="NAJL01000006">
    <property type="protein sequence ID" value="TKA32054.1"/>
    <property type="molecule type" value="Genomic_DNA"/>
</dbReference>